<name>A0A4Y2UX83_ARAVE</name>
<evidence type="ECO:0000313" key="2">
    <source>
        <dbReference type="EMBL" id="GBO17503.1"/>
    </source>
</evidence>
<accession>A0A4Y2UX83</accession>
<sequence length="145" mass="17293">MPHQSFINEDRPCEVPRDRRFPRETRPPTNWPKAKRERRPLCRKNDPVLHNRRGLKGLRGATFEKITQVDRQRELITLWLPPTMKRRGERMFVVGEIVRHQSKSWRLNISATPQRAWSNGFLSWNLEDERGLEDPGLEESSLRRC</sequence>
<comment type="caution">
    <text evidence="2">The sequence shown here is derived from an EMBL/GenBank/DDBJ whole genome shotgun (WGS) entry which is preliminary data.</text>
</comment>
<evidence type="ECO:0000256" key="1">
    <source>
        <dbReference type="SAM" id="MobiDB-lite"/>
    </source>
</evidence>
<feature type="compositionally biased region" description="Basic and acidic residues" evidence="1">
    <location>
        <begin position="8"/>
        <end position="26"/>
    </location>
</feature>
<proteinExistence type="predicted"/>
<reference evidence="2 3" key="1">
    <citation type="journal article" date="2019" name="Sci. Rep.">
        <title>Orb-weaving spider Araneus ventricosus genome elucidates the spidroin gene catalogue.</title>
        <authorList>
            <person name="Kono N."/>
            <person name="Nakamura H."/>
            <person name="Ohtoshi R."/>
            <person name="Moran D.A.P."/>
            <person name="Shinohara A."/>
            <person name="Yoshida Y."/>
            <person name="Fujiwara M."/>
            <person name="Mori M."/>
            <person name="Tomita M."/>
            <person name="Arakawa K."/>
        </authorList>
    </citation>
    <scope>NUCLEOTIDE SEQUENCE [LARGE SCALE GENOMIC DNA]</scope>
</reference>
<protein>
    <submittedName>
        <fullName evidence="2">Uncharacterized protein</fullName>
    </submittedName>
</protein>
<dbReference type="Proteomes" id="UP000499080">
    <property type="component" value="Unassembled WGS sequence"/>
</dbReference>
<gene>
    <name evidence="2" type="ORF">AVEN_189163_1</name>
</gene>
<evidence type="ECO:0000313" key="3">
    <source>
        <dbReference type="Proteomes" id="UP000499080"/>
    </source>
</evidence>
<keyword evidence="3" id="KW-1185">Reference proteome</keyword>
<dbReference type="EMBL" id="BGPR01041258">
    <property type="protein sequence ID" value="GBO17503.1"/>
    <property type="molecule type" value="Genomic_DNA"/>
</dbReference>
<feature type="region of interest" description="Disordered" evidence="1">
    <location>
        <begin position="1"/>
        <end position="38"/>
    </location>
</feature>
<organism evidence="2 3">
    <name type="scientific">Araneus ventricosus</name>
    <name type="common">Orbweaver spider</name>
    <name type="synonym">Epeira ventricosa</name>
    <dbReference type="NCBI Taxonomy" id="182803"/>
    <lineage>
        <taxon>Eukaryota</taxon>
        <taxon>Metazoa</taxon>
        <taxon>Ecdysozoa</taxon>
        <taxon>Arthropoda</taxon>
        <taxon>Chelicerata</taxon>
        <taxon>Arachnida</taxon>
        <taxon>Araneae</taxon>
        <taxon>Araneomorphae</taxon>
        <taxon>Entelegynae</taxon>
        <taxon>Araneoidea</taxon>
        <taxon>Araneidae</taxon>
        <taxon>Araneus</taxon>
    </lineage>
</organism>
<dbReference type="AlphaFoldDB" id="A0A4Y2UX83"/>